<evidence type="ECO:0000259" key="7">
    <source>
        <dbReference type="PROSITE" id="PS51293"/>
    </source>
</evidence>
<keyword evidence="10" id="KW-1185">Reference proteome</keyword>
<evidence type="ECO:0000259" key="8">
    <source>
        <dbReference type="PROSITE" id="PS51294"/>
    </source>
</evidence>
<dbReference type="GO" id="GO:0009751">
    <property type="term" value="P:response to salicylic acid"/>
    <property type="evidence" value="ECO:0007669"/>
    <property type="project" value="TreeGrafter"/>
</dbReference>
<name>A0AAN9LF76_PHACN</name>
<dbReference type="InterPro" id="IPR017884">
    <property type="entry name" value="SANT_dom"/>
</dbReference>
<dbReference type="GO" id="GO:0003677">
    <property type="term" value="F:DNA binding"/>
    <property type="evidence" value="ECO:0007669"/>
    <property type="project" value="UniProtKB-KW"/>
</dbReference>
<dbReference type="NCBIfam" id="TIGR01557">
    <property type="entry name" value="myb_SHAQKYF"/>
    <property type="match status" value="1"/>
</dbReference>
<comment type="subcellular location">
    <subcellularLocation>
        <location evidence="1">Nucleus</location>
    </subcellularLocation>
</comment>
<evidence type="ECO:0000259" key="6">
    <source>
        <dbReference type="PROSITE" id="PS50090"/>
    </source>
</evidence>
<evidence type="ECO:0000256" key="1">
    <source>
        <dbReference type="ARBA" id="ARBA00004123"/>
    </source>
</evidence>
<evidence type="ECO:0000256" key="2">
    <source>
        <dbReference type="ARBA" id="ARBA00023015"/>
    </source>
</evidence>
<dbReference type="InterPro" id="IPR001005">
    <property type="entry name" value="SANT/Myb"/>
</dbReference>
<sequence>MEVLSEEWWKELNALVLQAFPNGLPIMPETTSFSGHPHQDVTEAPLVLSPSQTSQQRGIQVQSTKRKRITWTMEEHRLFLEGLDIYGRGYWKKISNHIQTKDATQVASHAQKHFMRNNISQEQKKRKSIYDVALSQPMQVQEGIHFNPPINMPHPEHQNLVNMSHQIPPMMNNVVYPTQFHEMQSRSR</sequence>
<dbReference type="Gene3D" id="1.10.10.60">
    <property type="entry name" value="Homeodomain-like"/>
    <property type="match status" value="1"/>
</dbReference>
<dbReference type="AlphaFoldDB" id="A0AAN9LF76"/>
<dbReference type="SUPFAM" id="SSF46689">
    <property type="entry name" value="Homeodomain-like"/>
    <property type="match status" value="1"/>
</dbReference>
<dbReference type="PANTHER" id="PTHR44191:SF2">
    <property type="entry name" value="TRANSCRIPTION FACTOR MYBS1"/>
    <property type="match status" value="1"/>
</dbReference>
<protein>
    <submittedName>
        <fullName evidence="9">Uncharacterized protein</fullName>
    </submittedName>
</protein>
<dbReference type="PROSITE" id="PS50090">
    <property type="entry name" value="MYB_LIKE"/>
    <property type="match status" value="1"/>
</dbReference>
<dbReference type="PANTHER" id="PTHR44191">
    <property type="entry name" value="TRANSCRIPTION FACTOR KUA1"/>
    <property type="match status" value="1"/>
</dbReference>
<gene>
    <name evidence="9" type="ORF">VNO80_30057</name>
</gene>
<keyword evidence="4" id="KW-0804">Transcription</keyword>
<organism evidence="9 10">
    <name type="scientific">Phaseolus coccineus</name>
    <name type="common">Scarlet runner bean</name>
    <name type="synonym">Phaseolus multiflorus</name>
    <dbReference type="NCBI Taxonomy" id="3886"/>
    <lineage>
        <taxon>Eukaryota</taxon>
        <taxon>Viridiplantae</taxon>
        <taxon>Streptophyta</taxon>
        <taxon>Embryophyta</taxon>
        <taxon>Tracheophyta</taxon>
        <taxon>Spermatophyta</taxon>
        <taxon>Magnoliopsida</taxon>
        <taxon>eudicotyledons</taxon>
        <taxon>Gunneridae</taxon>
        <taxon>Pentapetalae</taxon>
        <taxon>rosids</taxon>
        <taxon>fabids</taxon>
        <taxon>Fabales</taxon>
        <taxon>Fabaceae</taxon>
        <taxon>Papilionoideae</taxon>
        <taxon>50 kb inversion clade</taxon>
        <taxon>NPAAA clade</taxon>
        <taxon>indigoferoid/millettioid clade</taxon>
        <taxon>Phaseoleae</taxon>
        <taxon>Phaseolus</taxon>
    </lineage>
</organism>
<evidence type="ECO:0000256" key="3">
    <source>
        <dbReference type="ARBA" id="ARBA00023125"/>
    </source>
</evidence>
<dbReference type="GO" id="GO:0005634">
    <property type="term" value="C:nucleus"/>
    <property type="evidence" value="ECO:0007669"/>
    <property type="project" value="UniProtKB-SubCell"/>
</dbReference>
<dbReference type="InterPro" id="IPR052245">
    <property type="entry name" value="Plant_Stress_Dev_TF"/>
</dbReference>
<proteinExistence type="predicted"/>
<keyword evidence="3" id="KW-0238">DNA-binding</keyword>
<dbReference type="InterPro" id="IPR006447">
    <property type="entry name" value="Myb_dom_plants"/>
</dbReference>
<dbReference type="CDD" id="cd00167">
    <property type="entry name" value="SANT"/>
    <property type="match status" value="1"/>
</dbReference>
<evidence type="ECO:0000256" key="5">
    <source>
        <dbReference type="ARBA" id="ARBA00023242"/>
    </source>
</evidence>
<evidence type="ECO:0000313" key="10">
    <source>
        <dbReference type="Proteomes" id="UP001374584"/>
    </source>
</evidence>
<feature type="domain" description="SANT" evidence="7">
    <location>
        <begin position="71"/>
        <end position="118"/>
    </location>
</feature>
<keyword evidence="2" id="KW-0805">Transcription regulation</keyword>
<dbReference type="EMBL" id="JAYMYR010000011">
    <property type="protein sequence ID" value="KAK7333292.1"/>
    <property type="molecule type" value="Genomic_DNA"/>
</dbReference>
<dbReference type="PROSITE" id="PS51294">
    <property type="entry name" value="HTH_MYB"/>
    <property type="match status" value="1"/>
</dbReference>
<dbReference type="PROSITE" id="PS51293">
    <property type="entry name" value="SANT"/>
    <property type="match status" value="1"/>
</dbReference>
<dbReference type="GO" id="GO:0009739">
    <property type="term" value="P:response to gibberellin"/>
    <property type="evidence" value="ECO:0007669"/>
    <property type="project" value="TreeGrafter"/>
</dbReference>
<dbReference type="InterPro" id="IPR017930">
    <property type="entry name" value="Myb_dom"/>
</dbReference>
<dbReference type="Proteomes" id="UP001374584">
    <property type="component" value="Unassembled WGS sequence"/>
</dbReference>
<feature type="domain" description="Myb-like" evidence="6">
    <location>
        <begin position="63"/>
        <end position="114"/>
    </location>
</feature>
<evidence type="ECO:0000256" key="4">
    <source>
        <dbReference type="ARBA" id="ARBA00023163"/>
    </source>
</evidence>
<feature type="domain" description="HTH myb-type" evidence="8">
    <location>
        <begin position="63"/>
        <end position="118"/>
    </location>
</feature>
<dbReference type="GO" id="GO:0006355">
    <property type="term" value="P:regulation of DNA-templated transcription"/>
    <property type="evidence" value="ECO:0007669"/>
    <property type="project" value="UniProtKB-ARBA"/>
</dbReference>
<reference evidence="9 10" key="1">
    <citation type="submission" date="2024-01" db="EMBL/GenBank/DDBJ databases">
        <title>The genomes of 5 underutilized Papilionoideae crops provide insights into root nodulation and disease resistanc.</title>
        <authorList>
            <person name="Jiang F."/>
        </authorList>
    </citation>
    <scope>NUCLEOTIDE SEQUENCE [LARGE SCALE GENOMIC DNA]</scope>
    <source>
        <strain evidence="9">JINMINGXINNONG_FW02</strain>
        <tissue evidence="9">Leaves</tissue>
    </source>
</reference>
<evidence type="ECO:0000313" key="9">
    <source>
        <dbReference type="EMBL" id="KAK7333292.1"/>
    </source>
</evidence>
<dbReference type="InterPro" id="IPR009057">
    <property type="entry name" value="Homeodomain-like_sf"/>
</dbReference>
<keyword evidence="5" id="KW-0539">Nucleus</keyword>
<accession>A0AAN9LF76</accession>
<dbReference type="Pfam" id="PF00249">
    <property type="entry name" value="Myb_DNA-binding"/>
    <property type="match status" value="1"/>
</dbReference>
<comment type="caution">
    <text evidence="9">The sequence shown here is derived from an EMBL/GenBank/DDBJ whole genome shotgun (WGS) entry which is preliminary data.</text>
</comment>
<dbReference type="SMART" id="SM00717">
    <property type="entry name" value="SANT"/>
    <property type="match status" value="1"/>
</dbReference>